<evidence type="ECO:0000256" key="1">
    <source>
        <dbReference type="ARBA" id="ARBA00006930"/>
    </source>
</evidence>
<feature type="coiled-coil region" evidence="4">
    <location>
        <begin position="820"/>
        <end position="854"/>
    </location>
</feature>
<dbReference type="RefSeq" id="WP_190860834.1">
    <property type="nucleotide sequence ID" value="NZ_JACXIY010000013.1"/>
</dbReference>
<accession>A0A927CK71</accession>
<protein>
    <recommendedName>
        <fullName evidence="3">Nuclease SbcCD subunit C</fullName>
    </recommendedName>
</protein>
<evidence type="ECO:0000313" key="6">
    <source>
        <dbReference type="EMBL" id="MBD2869049.1"/>
    </source>
</evidence>
<dbReference type="EMBL" id="JACXIY010000013">
    <property type="protein sequence ID" value="MBD2869049.1"/>
    <property type="molecule type" value="Genomic_DNA"/>
</dbReference>
<reference evidence="6" key="1">
    <citation type="submission" date="2020-09" db="EMBL/GenBank/DDBJ databases">
        <title>A novel bacterium of genus Paenibacillus, isolated from South China Sea.</title>
        <authorList>
            <person name="Huang H."/>
            <person name="Mo K."/>
            <person name="Hu Y."/>
        </authorList>
    </citation>
    <scope>NUCLEOTIDE SEQUENCE</scope>
    <source>
        <strain evidence="6">IB182493</strain>
    </source>
</reference>
<comment type="caution">
    <text evidence="6">The sequence shown here is derived from an EMBL/GenBank/DDBJ whole genome shotgun (WGS) entry which is preliminary data.</text>
</comment>
<dbReference type="AlphaFoldDB" id="A0A927CK71"/>
<evidence type="ECO:0000256" key="4">
    <source>
        <dbReference type="SAM" id="Coils"/>
    </source>
</evidence>
<comment type="subunit">
    <text evidence="2">Heterodimer of SbcC and SbcD.</text>
</comment>
<keyword evidence="7" id="KW-1185">Reference proteome</keyword>
<keyword evidence="4" id="KW-0175">Coiled coil</keyword>
<dbReference type="CDD" id="cd00267">
    <property type="entry name" value="ABC_ATPase"/>
    <property type="match status" value="1"/>
</dbReference>
<dbReference type="SUPFAM" id="SSF52540">
    <property type="entry name" value="P-loop containing nucleoside triphosphate hydrolases"/>
    <property type="match status" value="1"/>
</dbReference>
<dbReference type="PANTHER" id="PTHR32114:SF2">
    <property type="entry name" value="ABC TRANSPORTER ABCH.3"/>
    <property type="match status" value="1"/>
</dbReference>
<dbReference type="Pfam" id="PF13476">
    <property type="entry name" value="AAA_23"/>
    <property type="match status" value="1"/>
</dbReference>
<sequence>MNDRMIETIRACGLTYVRKHRLPGDIELYEATHKVDNAAFGQYLLVPLSLARFLAATESPEAYSAFEESALSPFYFRLRGDWGWNLYLCLILADDDLPRLPPDKVAQVERGKKYGKKIVLGFSELRERLPAAKIPDSLPGEAAADPSADWLRELAPPGLAFCLHDDYREARIESYLRGEEQPLVRPAGDDQGGAPAAQPAGPIRSLEFGAAFRPHLLADASRLDFVKVNLLHGPNGMGKTSVLEGIELSFTGSVQRNLLSQSREPEGWDGIVTFAGDGQAFDGMPDEQEKRDRETAYYKHKVAPRARSQINRAFHQYNYFSSEALYQFCYNPDARSDFRGDFARVIYGEQLERMEQRWNQYKREFELHSSRDQKRIDERMAAMESLRNDDFRASEMMRERAVSAAMSMKKWIHASKLAYPTLDEQAALRQIEEWQRHFAPIVDGLVVMSAALLHGSGELPDNGAALGAAMDRLAEAELGLAGDKSAIAAKLEELPDSGELRAEAGKEETRLAELTARIGRLGGLEARLQSAKAIFDQPQLRRLRRELQERKAELTGRGARLKRLFAEYRHLAGQKVERLDLPDAERRLARLEADYMEALSGYEESAKQAEARERKVGRLKRLASELKQLGKQYLHDHGEEKQCPLCGHDYEDRHMLEEAVERGVLAEDEALARGLAEKARKRAAAEQAESDRNGLAAHIRRYKEHRAAFAAITAAAGEAGLDARPSFAPEALQHYFMQMSGRLEAWREELRRADDEIGRLDREGFTLAALAGLDELLADPELALAGEAGESGGTCEQAITGLQRERESLTDEGNRLAAGLAALRERADRTEELRRQYRDELEAADARLNETASRLQTFRRMQAAFASLAERNVTLSDADSWSEWRSCLLQLQRESDALRQALEPAILIEHQARRLEECESELRQLTERNARCRQALEAFSRLKPLTEYGAEFVKSNFEAIGKLFVALHAPNEFAGLHLSEDNELTAVRKGGRGRCALYQMSTGQRTAVILAIFFVMHLAMDTAPKFLMLDEPVANMDELNVLGLLDFLRQLAVARGTQIFFTTANPQVATLFRRKFSFFKDDFRAYRFERHPEGPVRIQVQQFVPQREKPVRSFRL</sequence>
<dbReference type="InterPro" id="IPR027417">
    <property type="entry name" value="P-loop_NTPase"/>
</dbReference>
<dbReference type="Proteomes" id="UP000632125">
    <property type="component" value="Unassembled WGS sequence"/>
</dbReference>
<evidence type="ECO:0000259" key="5">
    <source>
        <dbReference type="Pfam" id="PF13476"/>
    </source>
</evidence>
<dbReference type="PANTHER" id="PTHR32114">
    <property type="entry name" value="ABC TRANSPORTER ABCH.3"/>
    <property type="match status" value="1"/>
</dbReference>
<feature type="coiled-coil region" evidence="4">
    <location>
        <begin position="736"/>
        <end position="763"/>
    </location>
</feature>
<evidence type="ECO:0000256" key="3">
    <source>
        <dbReference type="ARBA" id="ARBA00013368"/>
    </source>
</evidence>
<gene>
    <name evidence="6" type="ORF">IDH41_10700</name>
</gene>
<feature type="coiled-coil region" evidence="4">
    <location>
        <begin position="908"/>
        <end position="942"/>
    </location>
</feature>
<dbReference type="InterPro" id="IPR038729">
    <property type="entry name" value="Rad50/SbcC_AAA"/>
</dbReference>
<evidence type="ECO:0000313" key="7">
    <source>
        <dbReference type="Proteomes" id="UP000632125"/>
    </source>
</evidence>
<feature type="domain" description="Rad50/SbcC-type AAA" evidence="5">
    <location>
        <begin position="212"/>
        <end position="266"/>
    </location>
</feature>
<organism evidence="6 7">
    <name type="scientific">Paenibacillus arenilitoris</name>
    <dbReference type="NCBI Taxonomy" id="2772299"/>
    <lineage>
        <taxon>Bacteria</taxon>
        <taxon>Bacillati</taxon>
        <taxon>Bacillota</taxon>
        <taxon>Bacilli</taxon>
        <taxon>Bacillales</taxon>
        <taxon>Paenibacillaceae</taxon>
        <taxon>Paenibacillus</taxon>
    </lineage>
</organism>
<evidence type="ECO:0000256" key="2">
    <source>
        <dbReference type="ARBA" id="ARBA00011322"/>
    </source>
</evidence>
<name>A0A927CK71_9BACL</name>
<dbReference type="Gene3D" id="3.40.50.300">
    <property type="entry name" value="P-loop containing nucleotide triphosphate hydrolases"/>
    <property type="match status" value="2"/>
</dbReference>
<comment type="similarity">
    <text evidence="1">Belongs to the SMC family. SbcC subfamily.</text>
</comment>
<proteinExistence type="inferred from homology"/>